<accession>A0AAV7BBW5</accession>
<dbReference type="Proteomes" id="UP000824782">
    <property type="component" value="Unassembled WGS sequence"/>
</dbReference>
<protein>
    <submittedName>
        <fullName evidence="2">Uncharacterized protein</fullName>
    </submittedName>
</protein>
<organism evidence="2 3">
    <name type="scientific">Engystomops pustulosus</name>
    <name type="common">Tungara frog</name>
    <name type="synonym">Physalaemus pustulosus</name>
    <dbReference type="NCBI Taxonomy" id="76066"/>
    <lineage>
        <taxon>Eukaryota</taxon>
        <taxon>Metazoa</taxon>
        <taxon>Chordata</taxon>
        <taxon>Craniata</taxon>
        <taxon>Vertebrata</taxon>
        <taxon>Euteleostomi</taxon>
        <taxon>Amphibia</taxon>
        <taxon>Batrachia</taxon>
        <taxon>Anura</taxon>
        <taxon>Neobatrachia</taxon>
        <taxon>Hyloidea</taxon>
        <taxon>Leptodactylidae</taxon>
        <taxon>Leiuperinae</taxon>
        <taxon>Engystomops</taxon>
    </lineage>
</organism>
<evidence type="ECO:0000313" key="2">
    <source>
        <dbReference type="EMBL" id="KAG8570072.1"/>
    </source>
</evidence>
<sequence length="75" mass="8724">MHLVSAERRHRGLGKAPGEDQPNKEPVDKGRQQETKATRGFRDLQWRLRSLPDLLHCGRDVTEELEETKEPERAH</sequence>
<keyword evidence="3" id="KW-1185">Reference proteome</keyword>
<proteinExistence type="predicted"/>
<feature type="region of interest" description="Disordered" evidence="1">
    <location>
        <begin position="1"/>
        <end position="41"/>
    </location>
</feature>
<dbReference type="EMBL" id="WNYA01000006">
    <property type="protein sequence ID" value="KAG8570072.1"/>
    <property type="molecule type" value="Genomic_DNA"/>
</dbReference>
<name>A0AAV7BBW5_ENGPU</name>
<feature type="compositionally biased region" description="Basic and acidic residues" evidence="1">
    <location>
        <begin position="17"/>
        <end position="41"/>
    </location>
</feature>
<gene>
    <name evidence="2" type="ORF">GDO81_014679</name>
</gene>
<comment type="caution">
    <text evidence="2">The sequence shown here is derived from an EMBL/GenBank/DDBJ whole genome shotgun (WGS) entry which is preliminary data.</text>
</comment>
<reference evidence="2" key="1">
    <citation type="thesis" date="2020" institute="ProQuest LLC" country="789 East Eisenhower Parkway, Ann Arbor, MI, USA">
        <title>Comparative Genomics and Chromosome Evolution.</title>
        <authorList>
            <person name="Mudd A.B."/>
        </authorList>
    </citation>
    <scope>NUCLEOTIDE SEQUENCE</scope>
    <source>
        <strain evidence="2">237g6f4</strain>
        <tissue evidence="2">Blood</tissue>
    </source>
</reference>
<dbReference type="AlphaFoldDB" id="A0AAV7BBW5"/>
<evidence type="ECO:0000313" key="3">
    <source>
        <dbReference type="Proteomes" id="UP000824782"/>
    </source>
</evidence>
<evidence type="ECO:0000256" key="1">
    <source>
        <dbReference type="SAM" id="MobiDB-lite"/>
    </source>
</evidence>